<protein>
    <submittedName>
        <fullName evidence="7">Ribonuclease BN</fullName>
    </submittedName>
</protein>
<dbReference type="PANTHER" id="PTHR30213">
    <property type="entry name" value="INNER MEMBRANE PROTEIN YHJD"/>
    <property type="match status" value="1"/>
</dbReference>
<proteinExistence type="predicted"/>
<evidence type="ECO:0000256" key="3">
    <source>
        <dbReference type="ARBA" id="ARBA00022692"/>
    </source>
</evidence>
<feature type="transmembrane region" description="Helical" evidence="6">
    <location>
        <begin position="180"/>
        <end position="204"/>
    </location>
</feature>
<gene>
    <name evidence="7" type="ORF">GM418_29550</name>
</gene>
<keyword evidence="3 6" id="KW-0812">Transmembrane</keyword>
<keyword evidence="4 6" id="KW-1133">Transmembrane helix</keyword>
<feature type="transmembrane region" description="Helical" evidence="6">
    <location>
        <begin position="142"/>
        <end position="168"/>
    </location>
</feature>
<evidence type="ECO:0000256" key="4">
    <source>
        <dbReference type="ARBA" id="ARBA00022989"/>
    </source>
</evidence>
<dbReference type="InterPro" id="IPR017039">
    <property type="entry name" value="Virul_fac_BrkB"/>
</dbReference>
<evidence type="ECO:0000313" key="8">
    <source>
        <dbReference type="Proteomes" id="UP000428260"/>
    </source>
</evidence>
<comment type="subcellular location">
    <subcellularLocation>
        <location evidence="1">Cell membrane</location>
        <topology evidence="1">Multi-pass membrane protein</topology>
    </subcellularLocation>
</comment>
<sequence length="302" mass="33782">MVTGVKNHLKIILNAFKNFRTNNLIGMAATTAYFTIFLIAPILIIIIAVFGVFTNDAVIRTKLFNELAQLIGGESSKLLQSAIDNYSISEKGGIGALIGGVVFLISATTLFSIMQNSINYIWRIRVKSKLKLNVLKFLKDRLFSFGLILSLGLVLLISLIIDASISLFQDWISMHFNPEFVVLINVLKVALSLVITTAVFALIFRFLPDVSVRWTASWFSAVITSILFFIGKYLISIIIGKSQLGAIYGAASSFVVILVWIYYVSLIFYFGIELSYQYSQFKNHKNKPLKFAEPFKISSVDK</sequence>
<feature type="transmembrane region" description="Helical" evidence="6">
    <location>
        <begin position="24"/>
        <end position="53"/>
    </location>
</feature>
<dbReference type="RefSeq" id="WP_158871760.1">
    <property type="nucleotide sequence ID" value="NZ_CP046401.1"/>
</dbReference>
<keyword evidence="5 6" id="KW-0472">Membrane</keyword>
<dbReference type="KEGG" id="mcos:GM418_29550"/>
<dbReference type="PIRSF" id="PIRSF035875">
    <property type="entry name" value="RNase_BN"/>
    <property type="match status" value="1"/>
</dbReference>
<dbReference type="PANTHER" id="PTHR30213:SF1">
    <property type="entry name" value="INNER MEMBRANE PROTEIN YHJD"/>
    <property type="match status" value="1"/>
</dbReference>
<evidence type="ECO:0000256" key="5">
    <source>
        <dbReference type="ARBA" id="ARBA00023136"/>
    </source>
</evidence>
<dbReference type="Proteomes" id="UP000428260">
    <property type="component" value="Chromosome"/>
</dbReference>
<keyword evidence="2" id="KW-1003">Cell membrane</keyword>
<evidence type="ECO:0000256" key="1">
    <source>
        <dbReference type="ARBA" id="ARBA00004651"/>
    </source>
</evidence>
<dbReference type="Pfam" id="PF03631">
    <property type="entry name" value="Virul_fac_BrkB"/>
    <property type="match status" value="1"/>
</dbReference>
<evidence type="ECO:0000256" key="2">
    <source>
        <dbReference type="ARBA" id="ARBA00022475"/>
    </source>
</evidence>
<keyword evidence="8" id="KW-1185">Reference proteome</keyword>
<organism evidence="7 8">
    <name type="scientific">Maribellus comscasis</name>
    <dbReference type="NCBI Taxonomy" id="2681766"/>
    <lineage>
        <taxon>Bacteria</taxon>
        <taxon>Pseudomonadati</taxon>
        <taxon>Bacteroidota</taxon>
        <taxon>Bacteroidia</taxon>
        <taxon>Marinilabiliales</taxon>
        <taxon>Prolixibacteraceae</taxon>
        <taxon>Maribellus</taxon>
    </lineage>
</organism>
<name>A0A6I6JX50_9BACT</name>
<feature type="transmembrane region" description="Helical" evidence="6">
    <location>
        <begin position="94"/>
        <end position="122"/>
    </location>
</feature>
<evidence type="ECO:0000313" key="7">
    <source>
        <dbReference type="EMBL" id="QGY47665.1"/>
    </source>
</evidence>
<dbReference type="GO" id="GO:0005886">
    <property type="term" value="C:plasma membrane"/>
    <property type="evidence" value="ECO:0007669"/>
    <property type="project" value="UniProtKB-SubCell"/>
</dbReference>
<feature type="transmembrane region" description="Helical" evidence="6">
    <location>
        <begin position="216"/>
        <end position="240"/>
    </location>
</feature>
<dbReference type="EMBL" id="CP046401">
    <property type="protein sequence ID" value="QGY47665.1"/>
    <property type="molecule type" value="Genomic_DNA"/>
</dbReference>
<dbReference type="AlphaFoldDB" id="A0A6I6JX50"/>
<reference evidence="7 8" key="1">
    <citation type="submission" date="2019-11" db="EMBL/GenBank/DDBJ databases">
        <authorList>
            <person name="Zheng R.K."/>
            <person name="Sun C.M."/>
        </authorList>
    </citation>
    <scope>NUCLEOTIDE SEQUENCE [LARGE SCALE GENOMIC DNA]</scope>
    <source>
        <strain evidence="7 8">WC007</strain>
    </source>
</reference>
<evidence type="ECO:0000256" key="6">
    <source>
        <dbReference type="SAM" id="Phobius"/>
    </source>
</evidence>
<accession>A0A6I6JX50</accession>
<feature type="transmembrane region" description="Helical" evidence="6">
    <location>
        <begin position="246"/>
        <end position="272"/>
    </location>
</feature>